<dbReference type="InterPro" id="IPR004358">
    <property type="entry name" value="Sig_transdc_His_kin-like_C"/>
</dbReference>
<evidence type="ECO:0000256" key="3">
    <source>
        <dbReference type="ARBA" id="ARBA00012438"/>
    </source>
</evidence>
<accession>A0ABS9QJ31</accession>
<feature type="transmembrane region" description="Helical" evidence="12">
    <location>
        <begin position="12"/>
        <end position="34"/>
    </location>
</feature>
<dbReference type="EC" id="2.7.13.3" evidence="3"/>
<dbReference type="RefSeq" id="WP_239368585.1">
    <property type="nucleotide sequence ID" value="NZ_JAKREW010000024.1"/>
</dbReference>
<comment type="catalytic activity">
    <reaction evidence="1">
        <text>ATP + protein L-histidine = ADP + protein N-phospho-L-histidine.</text>
        <dbReference type="EC" id="2.7.13.3"/>
    </reaction>
</comment>
<evidence type="ECO:0000256" key="4">
    <source>
        <dbReference type="ARBA" id="ARBA00022553"/>
    </source>
</evidence>
<dbReference type="CDD" id="cd06225">
    <property type="entry name" value="HAMP"/>
    <property type="match status" value="1"/>
</dbReference>
<evidence type="ECO:0000313" key="16">
    <source>
        <dbReference type="Proteomes" id="UP001201701"/>
    </source>
</evidence>
<dbReference type="SUPFAM" id="SSF47384">
    <property type="entry name" value="Homodimeric domain of signal transducing histidine kinase"/>
    <property type="match status" value="1"/>
</dbReference>
<dbReference type="GO" id="GO:0016301">
    <property type="term" value="F:kinase activity"/>
    <property type="evidence" value="ECO:0007669"/>
    <property type="project" value="UniProtKB-KW"/>
</dbReference>
<dbReference type="Pfam" id="PF00672">
    <property type="entry name" value="HAMP"/>
    <property type="match status" value="1"/>
</dbReference>
<dbReference type="InterPro" id="IPR003660">
    <property type="entry name" value="HAMP_dom"/>
</dbReference>
<evidence type="ECO:0000256" key="9">
    <source>
        <dbReference type="ARBA" id="ARBA00023012"/>
    </source>
</evidence>
<feature type="region of interest" description="Disordered" evidence="11">
    <location>
        <begin position="125"/>
        <end position="149"/>
    </location>
</feature>
<dbReference type="PANTHER" id="PTHR45436">
    <property type="entry name" value="SENSOR HISTIDINE KINASE YKOH"/>
    <property type="match status" value="1"/>
</dbReference>
<keyword evidence="10 12" id="KW-0472">Membrane</keyword>
<dbReference type="SUPFAM" id="SSF55874">
    <property type="entry name" value="ATPase domain of HSP90 chaperone/DNA topoisomerase II/histidine kinase"/>
    <property type="match status" value="1"/>
</dbReference>
<dbReference type="PROSITE" id="PS50109">
    <property type="entry name" value="HIS_KIN"/>
    <property type="match status" value="1"/>
</dbReference>
<feature type="domain" description="Histidine kinase" evidence="13">
    <location>
        <begin position="271"/>
        <end position="488"/>
    </location>
</feature>
<keyword evidence="7 15" id="KW-0418">Kinase</keyword>
<evidence type="ECO:0000259" key="13">
    <source>
        <dbReference type="PROSITE" id="PS50109"/>
    </source>
</evidence>
<evidence type="ECO:0000313" key="15">
    <source>
        <dbReference type="EMBL" id="MCG7507443.1"/>
    </source>
</evidence>
<name>A0ABS9QJ31_9HYPH</name>
<evidence type="ECO:0000256" key="5">
    <source>
        <dbReference type="ARBA" id="ARBA00022679"/>
    </source>
</evidence>
<reference evidence="15 16" key="1">
    <citation type="submission" date="2022-02" db="EMBL/GenBank/DDBJ databases">
        <title>Draft genome sequence of Mezorhizobium retamae strain IRAMC:0171 isolated from Retama raetam nodules.</title>
        <authorList>
            <person name="Bengaied R."/>
            <person name="Sbissi I."/>
            <person name="Huber K."/>
            <person name="Ghodbane F."/>
            <person name="Nouioui I."/>
            <person name="Tarhouni M."/>
            <person name="Gtari M."/>
        </authorList>
    </citation>
    <scope>NUCLEOTIDE SEQUENCE [LARGE SCALE GENOMIC DNA]</scope>
    <source>
        <strain evidence="15 16">IRAMC:0171</strain>
    </source>
</reference>
<feature type="domain" description="HAMP" evidence="14">
    <location>
        <begin position="210"/>
        <end position="263"/>
    </location>
</feature>
<comment type="subcellular location">
    <subcellularLocation>
        <location evidence="2">Membrane</location>
    </subcellularLocation>
</comment>
<keyword evidence="16" id="KW-1185">Reference proteome</keyword>
<dbReference type="SMART" id="SM00387">
    <property type="entry name" value="HATPase_c"/>
    <property type="match status" value="1"/>
</dbReference>
<evidence type="ECO:0000256" key="10">
    <source>
        <dbReference type="ARBA" id="ARBA00023136"/>
    </source>
</evidence>
<evidence type="ECO:0000259" key="14">
    <source>
        <dbReference type="PROSITE" id="PS50885"/>
    </source>
</evidence>
<comment type="caution">
    <text evidence="15">The sequence shown here is derived from an EMBL/GenBank/DDBJ whole genome shotgun (WGS) entry which is preliminary data.</text>
</comment>
<dbReference type="InterPro" id="IPR005467">
    <property type="entry name" value="His_kinase_dom"/>
</dbReference>
<evidence type="ECO:0000256" key="11">
    <source>
        <dbReference type="SAM" id="MobiDB-lite"/>
    </source>
</evidence>
<evidence type="ECO:0000256" key="12">
    <source>
        <dbReference type="SAM" id="Phobius"/>
    </source>
</evidence>
<dbReference type="PRINTS" id="PR00344">
    <property type="entry name" value="BCTRLSENSOR"/>
</dbReference>
<dbReference type="SMART" id="SM00304">
    <property type="entry name" value="HAMP"/>
    <property type="match status" value="2"/>
</dbReference>
<proteinExistence type="predicted"/>
<dbReference type="CDD" id="cd00075">
    <property type="entry name" value="HATPase"/>
    <property type="match status" value="1"/>
</dbReference>
<dbReference type="Gene3D" id="1.10.287.130">
    <property type="match status" value="1"/>
</dbReference>
<gene>
    <name evidence="15" type="ORF">L4923_20620</name>
</gene>
<evidence type="ECO:0000256" key="2">
    <source>
        <dbReference type="ARBA" id="ARBA00004370"/>
    </source>
</evidence>
<dbReference type="Pfam" id="PF00512">
    <property type="entry name" value="HisKA"/>
    <property type="match status" value="1"/>
</dbReference>
<dbReference type="PROSITE" id="PS50885">
    <property type="entry name" value="HAMP"/>
    <property type="match status" value="1"/>
</dbReference>
<dbReference type="InterPro" id="IPR036890">
    <property type="entry name" value="HATPase_C_sf"/>
</dbReference>
<protein>
    <recommendedName>
        <fullName evidence="3">histidine kinase</fullName>
        <ecNumber evidence="3">2.7.13.3</ecNumber>
    </recommendedName>
</protein>
<dbReference type="PANTHER" id="PTHR45436:SF8">
    <property type="entry name" value="HISTIDINE KINASE"/>
    <property type="match status" value="1"/>
</dbReference>
<dbReference type="SMART" id="SM00388">
    <property type="entry name" value="HisKA"/>
    <property type="match status" value="1"/>
</dbReference>
<evidence type="ECO:0000256" key="8">
    <source>
        <dbReference type="ARBA" id="ARBA00022989"/>
    </source>
</evidence>
<dbReference type="Gene3D" id="6.10.340.10">
    <property type="match status" value="1"/>
</dbReference>
<sequence length="495" mass="53440">MALTVPAIMKTTAARLSALYLLLFAICAVLLVFYMTSLSARMLTAQTQETINEEVADLARSYQRGGLPFLVRTMERRSRAPGANLYMIADPNGEVLAGNVQSIEPGVIAREGWTEIPFSYERYGESTGGEQAQGANDAGKTSGQASPQIRRNKGHDAIALVVRLPNQMILLVGRDLGEPERFRSVVRRALTLTLGMMGLGALLIWFLVGRTALKRIDNVSEASRRIMGGDLTGRLPVTGAGDEFDRLSENLNAMLARIATLNEGLKQVSDNIAHDLKTPLTRLRNRAEAVLSGKHSAADYKAALEGTIAESDQLIKTFNAILMISRLEAGYSSENTTQVDLAATVRDVVELYEPVAEEAGVTLEANVTGPYLIEGNRELIGQALSNIVDNAIKYSTDATVKPAVKVSLEHIAGKINLVVADNGQGIPDDADRARVTERFVRLEKSRSQPGSGLGLSLAKAIMKFHKGTLDLQPADPGLCVVMSFPEREAAQGRNG</sequence>
<dbReference type="EMBL" id="JAKREW010000024">
    <property type="protein sequence ID" value="MCG7507443.1"/>
    <property type="molecule type" value="Genomic_DNA"/>
</dbReference>
<keyword evidence="4" id="KW-0597">Phosphoprotein</keyword>
<organism evidence="15 16">
    <name type="scientific">Mesorhizobium retamae</name>
    <dbReference type="NCBI Taxonomy" id="2912854"/>
    <lineage>
        <taxon>Bacteria</taxon>
        <taxon>Pseudomonadati</taxon>
        <taxon>Pseudomonadota</taxon>
        <taxon>Alphaproteobacteria</taxon>
        <taxon>Hyphomicrobiales</taxon>
        <taxon>Phyllobacteriaceae</taxon>
        <taxon>Mesorhizobium</taxon>
    </lineage>
</organism>
<dbReference type="Pfam" id="PF02518">
    <property type="entry name" value="HATPase_c"/>
    <property type="match status" value="1"/>
</dbReference>
<keyword evidence="9" id="KW-0902">Two-component regulatory system</keyword>
<feature type="transmembrane region" description="Helical" evidence="12">
    <location>
        <begin position="189"/>
        <end position="208"/>
    </location>
</feature>
<feature type="compositionally biased region" description="Polar residues" evidence="11">
    <location>
        <begin position="128"/>
        <end position="149"/>
    </location>
</feature>
<evidence type="ECO:0000256" key="1">
    <source>
        <dbReference type="ARBA" id="ARBA00000085"/>
    </source>
</evidence>
<dbReference type="InterPro" id="IPR003594">
    <property type="entry name" value="HATPase_dom"/>
</dbReference>
<dbReference type="InterPro" id="IPR050428">
    <property type="entry name" value="TCS_sensor_his_kinase"/>
</dbReference>
<dbReference type="Gene3D" id="3.30.565.10">
    <property type="entry name" value="Histidine kinase-like ATPase, C-terminal domain"/>
    <property type="match status" value="1"/>
</dbReference>
<keyword evidence="6 12" id="KW-0812">Transmembrane</keyword>
<keyword evidence="8 12" id="KW-1133">Transmembrane helix</keyword>
<dbReference type="SUPFAM" id="SSF158472">
    <property type="entry name" value="HAMP domain-like"/>
    <property type="match status" value="1"/>
</dbReference>
<dbReference type="InterPro" id="IPR003661">
    <property type="entry name" value="HisK_dim/P_dom"/>
</dbReference>
<keyword evidence="5" id="KW-0808">Transferase</keyword>
<dbReference type="CDD" id="cd00082">
    <property type="entry name" value="HisKA"/>
    <property type="match status" value="1"/>
</dbReference>
<evidence type="ECO:0000256" key="6">
    <source>
        <dbReference type="ARBA" id="ARBA00022692"/>
    </source>
</evidence>
<dbReference type="InterPro" id="IPR036097">
    <property type="entry name" value="HisK_dim/P_sf"/>
</dbReference>
<evidence type="ECO:0000256" key="7">
    <source>
        <dbReference type="ARBA" id="ARBA00022777"/>
    </source>
</evidence>
<dbReference type="Proteomes" id="UP001201701">
    <property type="component" value="Unassembled WGS sequence"/>
</dbReference>